<dbReference type="Pfam" id="PF13379">
    <property type="entry name" value="NMT1_2"/>
    <property type="match status" value="1"/>
</dbReference>
<evidence type="ECO:0000256" key="5">
    <source>
        <dbReference type="ARBA" id="ARBA00023136"/>
    </source>
</evidence>
<accession>A0A1M5PMC2</accession>
<evidence type="ECO:0000256" key="1">
    <source>
        <dbReference type="ARBA" id="ARBA00004308"/>
    </source>
</evidence>
<dbReference type="EMBL" id="FQWM01000002">
    <property type="protein sequence ID" value="SHH02938.1"/>
    <property type="molecule type" value="Genomic_DNA"/>
</dbReference>
<dbReference type="CDD" id="cd13553">
    <property type="entry name" value="PBP2_NrtA_CpmA_like"/>
    <property type="match status" value="1"/>
</dbReference>
<organism evidence="6 7">
    <name type="scientific">Cognatishimia maritima</name>
    <dbReference type="NCBI Taxonomy" id="870908"/>
    <lineage>
        <taxon>Bacteria</taxon>
        <taxon>Pseudomonadati</taxon>
        <taxon>Pseudomonadota</taxon>
        <taxon>Alphaproteobacteria</taxon>
        <taxon>Rhodobacterales</taxon>
        <taxon>Paracoccaceae</taxon>
        <taxon>Cognatishimia</taxon>
    </lineage>
</organism>
<keyword evidence="3" id="KW-1003">Cell membrane</keyword>
<keyword evidence="2" id="KW-0813">Transport</keyword>
<dbReference type="InterPro" id="IPR044527">
    <property type="entry name" value="NrtA/CpmA_ABC-bd_dom"/>
</dbReference>
<comment type="subcellular location">
    <subcellularLocation>
        <location evidence="1">Endomembrane system</location>
    </subcellularLocation>
</comment>
<dbReference type="RefSeq" id="WP_072792637.1">
    <property type="nucleotide sequence ID" value="NZ_FQWM01000002.1"/>
</dbReference>
<evidence type="ECO:0000256" key="3">
    <source>
        <dbReference type="ARBA" id="ARBA00022475"/>
    </source>
</evidence>
<keyword evidence="6" id="KW-0067">ATP-binding</keyword>
<dbReference type="PANTHER" id="PTHR30024:SF43">
    <property type="entry name" value="BLL4572 PROTEIN"/>
    <property type="match status" value="1"/>
</dbReference>
<evidence type="ECO:0000256" key="4">
    <source>
        <dbReference type="ARBA" id="ARBA00022519"/>
    </source>
</evidence>
<keyword evidence="6" id="KW-0547">Nucleotide-binding</keyword>
<keyword evidence="7" id="KW-1185">Reference proteome</keyword>
<evidence type="ECO:0000313" key="7">
    <source>
        <dbReference type="Proteomes" id="UP000184211"/>
    </source>
</evidence>
<keyword evidence="4" id="KW-0997">Cell inner membrane</keyword>
<dbReference type="SUPFAM" id="SSF53850">
    <property type="entry name" value="Periplasmic binding protein-like II"/>
    <property type="match status" value="1"/>
</dbReference>
<dbReference type="Gene3D" id="3.40.190.10">
    <property type="entry name" value="Periplasmic binding protein-like II"/>
    <property type="match status" value="2"/>
</dbReference>
<dbReference type="GO" id="GO:0012505">
    <property type="term" value="C:endomembrane system"/>
    <property type="evidence" value="ECO:0007669"/>
    <property type="project" value="UniProtKB-SubCell"/>
</dbReference>
<dbReference type="PANTHER" id="PTHR30024">
    <property type="entry name" value="ALIPHATIC SULFONATES-BINDING PROTEIN-RELATED"/>
    <property type="match status" value="1"/>
</dbReference>
<dbReference type="STRING" id="870908.SAMN04488044_1870"/>
<dbReference type="Proteomes" id="UP000184211">
    <property type="component" value="Unassembled WGS sequence"/>
</dbReference>
<dbReference type="OrthoDB" id="570524at2"/>
<gene>
    <name evidence="6" type="ORF">SAMN04488044_1870</name>
</gene>
<name>A0A1M5PMC2_9RHOB</name>
<evidence type="ECO:0000256" key="2">
    <source>
        <dbReference type="ARBA" id="ARBA00022448"/>
    </source>
</evidence>
<reference evidence="7" key="1">
    <citation type="submission" date="2016-11" db="EMBL/GenBank/DDBJ databases">
        <authorList>
            <person name="Varghese N."/>
            <person name="Submissions S."/>
        </authorList>
    </citation>
    <scope>NUCLEOTIDE SEQUENCE [LARGE SCALE GENOMIC DNA]</scope>
    <source>
        <strain evidence="7">DSM 28223</strain>
    </source>
</reference>
<keyword evidence="5" id="KW-0472">Membrane</keyword>
<evidence type="ECO:0000313" key="6">
    <source>
        <dbReference type="EMBL" id="SHH02938.1"/>
    </source>
</evidence>
<sequence length="390" mass="42254">MSLQLVKAGYIPLVDAAPLIVAKELGFAEEEGLSLALEAAPSWSTLRDLLAFGQIQAAHMLSPVPVASALGLLAGLPRLNALMVTSANGNVFGLSSDMTKRLLDAGFGFDLHDAKVAGQAIATLPRPLRIGVPFALSMHAELVTMWLTHLGLTTGQDFHIQAVPPPLMTAAIERRELDGFCVGEPWGSITVERAAGSLVLPTAAIWSSAPEKVLAVRESWAEENDETVSGLMRAVWRACCWLSDEKNLTMAAEVLSTGAYLGINSEVIDRALSGRFIINSTGDMRRVENFLRFEGNGVCFPWLSQGRWIAERLSQRYGLPETADLAAASQVFRTDLYRKHLFPIGAEMPLRSSKIEGALTQPTEVSTVSGSMILGRDRFFNDEIFDPSAE</sequence>
<proteinExistence type="predicted"/>
<dbReference type="GO" id="GO:0005524">
    <property type="term" value="F:ATP binding"/>
    <property type="evidence" value="ECO:0007669"/>
    <property type="project" value="UniProtKB-KW"/>
</dbReference>
<protein>
    <submittedName>
        <fullName evidence="6">NitT/TauT family transport system ATP-binding protein</fullName>
    </submittedName>
</protein>
<dbReference type="AlphaFoldDB" id="A0A1M5PMC2"/>